<gene>
    <name evidence="6" type="ORF">BXY41_1236</name>
</gene>
<evidence type="ECO:0000259" key="5">
    <source>
        <dbReference type="PROSITE" id="PS50931"/>
    </source>
</evidence>
<dbReference type="Gene3D" id="3.40.190.290">
    <property type="match status" value="1"/>
</dbReference>
<dbReference type="SUPFAM" id="SSF53850">
    <property type="entry name" value="Periplasmic binding protein-like II"/>
    <property type="match status" value="1"/>
</dbReference>
<dbReference type="CDD" id="cd05466">
    <property type="entry name" value="PBP2_LTTR_substrate"/>
    <property type="match status" value="1"/>
</dbReference>
<dbReference type="InterPro" id="IPR000847">
    <property type="entry name" value="LysR_HTH_N"/>
</dbReference>
<keyword evidence="3" id="KW-0238">DNA-binding</keyword>
<dbReference type="RefSeq" id="WP_104439832.1">
    <property type="nucleotide sequence ID" value="NZ_PTJA01000023.1"/>
</dbReference>
<dbReference type="OrthoDB" id="9803735at2"/>
<evidence type="ECO:0000256" key="3">
    <source>
        <dbReference type="ARBA" id="ARBA00023125"/>
    </source>
</evidence>
<evidence type="ECO:0000256" key="4">
    <source>
        <dbReference type="ARBA" id="ARBA00023163"/>
    </source>
</evidence>
<keyword evidence="7" id="KW-1185">Reference proteome</keyword>
<accession>A0A2S6HB94</accession>
<sequence>MDIRLIIAFVTVATLHNFTKAADRLGYAQSSITSQIQLLEKELGVKLFDRLGKKICLTPEGEQFLIDARQLLFLWEKSKSSLSLLKSPHGNLTIGVNESICSVKLPKLLEEYRKQYPEVNFNIKIGSANELETWLKENQIDVAVLLDKQWNVPEITVQLCQEEPLCLFVSPDHPLAGADNVLPHDVSSHPMLLISNSSCWKNIFQEVMEEANEPFRIMLETASISDLKQFAVRGFGIAVLPLYAVNEELESNQLSMINWNGGNLKLFTQVVHHRDKWLSPSLEAFLQICAEVKW</sequence>
<dbReference type="SUPFAM" id="SSF46785">
    <property type="entry name" value="Winged helix' DNA-binding domain"/>
    <property type="match status" value="1"/>
</dbReference>
<dbReference type="InterPro" id="IPR005119">
    <property type="entry name" value="LysR_subst-bd"/>
</dbReference>
<feature type="domain" description="HTH lysR-type" evidence="5">
    <location>
        <begin position="1"/>
        <end position="58"/>
    </location>
</feature>
<dbReference type="PANTHER" id="PTHR30126">
    <property type="entry name" value="HTH-TYPE TRANSCRIPTIONAL REGULATOR"/>
    <property type="match status" value="1"/>
</dbReference>
<dbReference type="Gene3D" id="1.10.10.10">
    <property type="entry name" value="Winged helix-like DNA-binding domain superfamily/Winged helix DNA-binding domain"/>
    <property type="match status" value="1"/>
</dbReference>
<dbReference type="EMBL" id="PTJA01000023">
    <property type="protein sequence ID" value="PPK74691.1"/>
    <property type="molecule type" value="Genomic_DNA"/>
</dbReference>
<proteinExistence type="inferred from homology"/>
<keyword evidence="4" id="KW-0804">Transcription</keyword>
<dbReference type="AlphaFoldDB" id="A0A2S6HB94"/>
<dbReference type="PROSITE" id="PS50931">
    <property type="entry name" value="HTH_LYSR"/>
    <property type="match status" value="1"/>
</dbReference>
<dbReference type="GO" id="GO:0003700">
    <property type="term" value="F:DNA-binding transcription factor activity"/>
    <property type="evidence" value="ECO:0007669"/>
    <property type="project" value="InterPro"/>
</dbReference>
<dbReference type="FunFam" id="1.10.10.10:FF:000001">
    <property type="entry name" value="LysR family transcriptional regulator"/>
    <property type="match status" value="1"/>
</dbReference>
<dbReference type="Pfam" id="PF03466">
    <property type="entry name" value="LysR_substrate"/>
    <property type="match status" value="1"/>
</dbReference>
<dbReference type="InterPro" id="IPR036388">
    <property type="entry name" value="WH-like_DNA-bd_sf"/>
</dbReference>
<dbReference type="Proteomes" id="UP000237749">
    <property type="component" value="Unassembled WGS sequence"/>
</dbReference>
<dbReference type="GO" id="GO:0000976">
    <property type="term" value="F:transcription cis-regulatory region binding"/>
    <property type="evidence" value="ECO:0007669"/>
    <property type="project" value="TreeGrafter"/>
</dbReference>
<dbReference type="InterPro" id="IPR036390">
    <property type="entry name" value="WH_DNA-bd_sf"/>
</dbReference>
<dbReference type="PRINTS" id="PR00039">
    <property type="entry name" value="HTHLYSR"/>
</dbReference>
<comment type="caution">
    <text evidence="6">The sequence shown here is derived from an EMBL/GenBank/DDBJ whole genome shotgun (WGS) entry which is preliminary data.</text>
</comment>
<evidence type="ECO:0000256" key="1">
    <source>
        <dbReference type="ARBA" id="ARBA00009437"/>
    </source>
</evidence>
<evidence type="ECO:0000313" key="6">
    <source>
        <dbReference type="EMBL" id="PPK74691.1"/>
    </source>
</evidence>
<reference evidence="6 7" key="1">
    <citation type="submission" date="2018-02" db="EMBL/GenBank/DDBJ databases">
        <title>Genomic Encyclopedia of Archaeal and Bacterial Type Strains, Phase II (KMG-II): from individual species to whole genera.</title>
        <authorList>
            <person name="Goeker M."/>
        </authorList>
    </citation>
    <scope>NUCLEOTIDE SEQUENCE [LARGE SCALE GENOMIC DNA]</scope>
    <source>
        <strain evidence="6 7">DSM 3808</strain>
    </source>
</reference>
<keyword evidence="2" id="KW-0805">Transcription regulation</keyword>
<organism evidence="6 7">
    <name type="scientific">Lacrimispora xylanisolvens</name>
    <dbReference type="NCBI Taxonomy" id="384636"/>
    <lineage>
        <taxon>Bacteria</taxon>
        <taxon>Bacillati</taxon>
        <taxon>Bacillota</taxon>
        <taxon>Clostridia</taxon>
        <taxon>Lachnospirales</taxon>
        <taxon>Lachnospiraceae</taxon>
        <taxon>Lacrimispora</taxon>
    </lineage>
</organism>
<evidence type="ECO:0000256" key="2">
    <source>
        <dbReference type="ARBA" id="ARBA00023015"/>
    </source>
</evidence>
<name>A0A2S6HB94_9FIRM</name>
<protein>
    <submittedName>
        <fullName evidence="6">LysR family transcriptional regulator</fullName>
    </submittedName>
</protein>
<dbReference type="PANTHER" id="PTHR30126:SF100">
    <property type="entry name" value="LYSR-FAMILY TRANSCRIPTIONAL REGULATOR"/>
    <property type="match status" value="1"/>
</dbReference>
<dbReference type="Pfam" id="PF00126">
    <property type="entry name" value="HTH_1"/>
    <property type="match status" value="1"/>
</dbReference>
<evidence type="ECO:0000313" key="7">
    <source>
        <dbReference type="Proteomes" id="UP000237749"/>
    </source>
</evidence>
<comment type="similarity">
    <text evidence="1">Belongs to the LysR transcriptional regulatory family.</text>
</comment>